<gene>
    <name evidence="2" type="ORF">MELE44368_12965</name>
</gene>
<dbReference type="Pfam" id="PF06114">
    <property type="entry name" value="Peptidase_M78"/>
    <property type="match status" value="1"/>
</dbReference>
<accession>A0A439DXV7</accession>
<evidence type="ECO:0000313" key="2">
    <source>
        <dbReference type="EMBL" id="RWA22318.1"/>
    </source>
</evidence>
<sequence length="183" mass="20799">MRTKTEELALLTSATLAGWDDNAPPPWNPWAYLEAYHPDVLVTDAYRLPDHSMGLHLGRKIWLCRKLNQAERRSTLAHEIVHIERGPVPSDPAMAAAEERVVDEIASRRLIRTEDLGRIAARYARQASRAWARHLWVDVPMLHARLTTLDAVERKELAGLGVDVLQLKRRERRLGRILAGLAI</sequence>
<dbReference type="RefSeq" id="WP_206613687.1">
    <property type="nucleotide sequence ID" value="NZ_ATDN01000005.1"/>
</dbReference>
<evidence type="ECO:0000259" key="1">
    <source>
        <dbReference type="Pfam" id="PF06114"/>
    </source>
</evidence>
<keyword evidence="3" id="KW-1185">Reference proteome</keyword>
<dbReference type="AlphaFoldDB" id="A0A439DXV7"/>
<dbReference type="EMBL" id="ATDN01000005">
    <property type="protein sequence ID" value="RWA22318.1"/>
    <property type="molecule type" value="Genomic_DNA"/>
</dbReference>
<proteinExistence type="predicted"/>
<dbReference type="Proteomes" id="UP000287177">
    <property type="component" value="Unassembled WGS sequence"/>
</dbReference>
<feature type="domain" description="IrrE N-terminal-like" evidence="1">
    <location>
        <begin position="51"/>
        <end position="146"/>
    </location>
</feature>
<comment type="caution">
    <text evidence="2">The sequence shown here is derived from an EMBL/GenBank/DDBJ whole genome shotgun (WGS) entry which is preliminary data.</text>
</comment>
<evidence type="ECO:0000313" key="3">
    <source>
        <dbReference type="Proteomes" id="UP000287177"/>
    </source>
</evidence>
<name>A0A439DXV7_9MYCO</name>
<protein>
    <recommendedName>
        <fullName evidence="1">IrrE N-terminal-like domain-containing protein</fullName>
    </recommendedName>
</protein>
<reference evidence="2 3" key="1">
    <citation type="submission" date="2013-06" db="EMBL/GenBank/DDBJ databases">
        <title>The draft sequence of the Mycobacterium elephantis genome.</title>
        <authorList>
            <person name="Pettersson F.B."/>
            <person name="Das S."/>
            <person name="Dasgupta S."/>
            <person name="Bhattacharya A."/>
            <person name="Kirsebom L.A."/>
        </authorList>
    </citation>
    <scope>NUCLEOTIDE SEQUENCE [LARGE SCALE GENOMIC DNA]</scope>
    <source>
        <strain evidence="2 3">DSM 44368</strain>
    </source>
</reference>
<dbReference type="InterPro" id="IPR010359">
    <property type="entry name" value="IrrE_HExxH"/>
</dbReference>
<organism evidence="2 3">
    <name type="scientific">Mycolicibacterium elephantis DSM 44368</name>
    <dbReference type="NCBI Taxonomy" id="1335622"/>
    <lineage>
        <taxon>Bacteria</taxon>
        <taxon>Bacillati</taxon>
        <taxon>Actinomycetota</taxon>
        <taxon>Actinomycetes</taxon>
        <taxon>Mycobacteriales</taxon>
        <taxon>Mycobacteriaceae</taxon>
        <taxon>Mycolicibacterium</taxon>
    </lineage>
</organism>